<organism evidence="2 3">
    <name type="scientific">Algoriphagus aquatilis</name>
    <dbReference type="NCBI Taxonomy" id="490186"/>
    <lineage>
        <taxon>Bacteria</taxon>
        <taxon>Pseudomonadati</taxon>
        <taxon>Bacteroidota</taxon>
        <taxon>Cytophagia</taxon>
        <taxon>Cytophagales</taxon>
        <taxon>Cyclobacteriaceae</taxon>
        <taxon>Algoriphagus</taxon>
    </lineage>
</organism>
<dbReference type="Proteomes" id="UP001596163">
    <property type="component" value="Unassembled WGS sequence"/>
</dbReference>
<evidence type="ECO:0000313" key="3">
    <source>
        <dbReference type="Proteomes" id="UP001596163"/>
    </source>
</evidence>
<dbReference type="InterPro" id="IPR035901">
    <property type="entry name" value="GIY-YIG_endonuc_sf"/>
</dbReference>
<gene>
    <name evidence="2" type="ORF">ACFPIK_15385</name>
</gene>
<comment type="caution">
    <text evidence="2">The sequence shown here is derived from an EMBL/GenBank/DDBJ whole genome shotgun (WGS) entry which is preliminary data.</text>
</comment>
<protein>
    <submittedName>
        <fullName evidence="2">GIY-YIG nuclease family protein</fullName>
    </submittedName>
</protein>
<evidence type="ECO:0000259" key="1">
    <source>
        <dbReference type="PROSITE" id="PS50164"/>
    </source>
</evidence>
<dbReference type="CDD" id="cd10449">
    <property type="entry name" value="GIY-YIG_SLX1_like"/>
    <property type="match status" value="1"/>
</dbReference>
<dbReference type="SUPFAM" id="SSF82771">
    <property type="entry name" value="GIY-YIG endonuclease"/>
    <property type="match status" value="1"/>
</dbReference>
<dbReference type="EMBL" id="JBHSKS010000014">
    <property type="protein sequence ID" value="MFC5193153.1"/>
    <property type="molecule type" value="Genomic_DNA"/>
</dbReference>
<name>A0ABW0BZQ6_9BACT</name>
<evidence type="ECO:0000313" key="2">
    <source>
        <dbReference type="EMBL" id="MFC5193153.1"/>
    </source>
</evidence>
<dbReference type="Gene3D" id="3.40.1440.10">
    <property type="entry name" value="GIY-YIG endonuclease"/>
    <property type="match status" value="1"/>
</dbReference>
<dbReference type="InterPro" id="IPR000305">
    <property type="entry name" value="GIY-YIG_endonuc"/>
</dbReference>
<dbReference type="RefSeq" id="WP_377916868.1">
    <property type="nucleotide sequence ID" value="NZ_JBHSKS010000014.1"/>
</dbReference>
<dbReference type="Pfam" id="PF01541">
    <property type="entry name" value="GIY-YIG"/>
    <property type="match status" value="1"/>
</dbReference>
<accession>A0ABW0BZQ6</accession>
<sequence length="76" mass="9134">MIFSKSKDRFYIGHTCEDLTERLRKHNSNHKGFTGGVSDWEVLYFEAYSKKTDAYQREREVKSWKSRKKIEDLISK</sequence>
<reference evidence="3" key="1">
    <citation type="journal article" date="2019" name="Int. J. Syst. Evol. Microbiol.">
        <title>The Global Catalogue of Microorganisms (GCM) 10K type strain sequencing project: providing services to taxonomists for standard genome sequencing and annotation.</title>
        <authorList>
            <consortium name="The Broad Institute Genomics Platform"/>
            <consortium name="The Broad Institute Genome Sequencing Center for Infectious Disease"/>
            <person name="Wu L."/>
            <person name="Ma J."/>
        </authorList>
    </citation>
    <scope>NUCLEOTIDE SEQUENCE [LARGE SCALE GENOMIC DNA]</scope>
    <source>
        <strain evidence="3">CGMCC 1.7030</strain>
    </source>
</reference>
<dbReference type="PROSITE" id="PS50164">
    <property type="entry name" value="GIY_YIG"/>
    <property type="match status" value="1"/>
</dbReference>
<feature type="domain" description="GIY-YIG" evidence="1">
    <location>
        <begin position="1"/>
        <end position="71"/>
    </location>
</feature>
<proteinExistence type="predicted"/>
<keyword evidence="3" id="KW-1185">Reference proteome</keyword>